<protein>
    <submittedName>
        <fullName evidence="2">Uncharacterized protein</fullName>
    </submittedName>
</protein>
<sequence length="64" mass="6687">MSNIQTHRVRTADGVKEVKLNVHTAEEIEQRAVAGPPASPAPPVTPSPAEVEDDDEQAAAAGTE</sequence>
<dbReference type="EMBL" id="CP036268">
    <property type="protein sequence ID" value="QDT39725.1"/>
    <property type="molecule type" value="Genomic_DNA"/>
</dbReference>
<proteinExistence type="predicted"/>
<keyword evidence="3" id="KW-1185">Reference proteome</keyword>
<dbReference type="AlphaFoldDB" id="A0A517R766"/>
<accession>A0A517R766</accession>
<organism evidence="2 3">
    <name type="scientific">Stratiformator vulcanicus</name>
    <dbReference type="NCBI Taxonomy" id="2527980"/>
    <lineage>
        <taxon>Bacteria</taxon>
        <taxon>Pseudomonadati</taxon>
        <taxon>Planctomycetota</taxon>
        <taxon>Planctomycetia</taxon>
        <taxon>Planctomycetales</taxon>
        <taxon>Planctomycetaceae</taxon>
        <taxon>Stratiformator</taxon>
    </lineage>
</organism>
<evidence type="ECO:0000313" key="3">
    <source>
        <dbReference type="Proteomes" id="UP000317318"/>
    </source>
</evidence>
<feature type="region of interest" description="Disordered" evidence="1">
    <location>
        <begin position="27"/>
        <end position="64"/>
    </location>
</feature>
<gene>
    <name evidence="2" type="ORF">Pan189_41340</name>
</gene>
<evidence type="ECO:0000256" key="1">
    <source>
        <dbReference type="SAM" id="MobiDB-lite"/>
    </source>
</evidence>
<evidence type="ECO:0000313" key="2">
    <source>
        <dbReference type="EMBL" id="QDT39725.1"/>
    </source>
</evidence>
<reference evidence="2 3" key="1">
    <citation type="submission" date="2019-02" db="EMBL/GenBank/DDBJ databases">
        <title>Deep-cultivation of Planctomycetes and their phenomic and genomic characterization uncovers novel biology.</title>
        <authorList>
            <person name="Wiegand S."/>
            <person name="Jogler M."/>
            <person name="Boedeker C."/>
            <person name="Pinto D."/>
            <person name="Vollmers J."/>
            <person name="Rivas-Marin E."/>
            <person name="Kohn T."/>
            <person name="Peeters S.H."/>
            <person name="Heuer A."/>
            <person name="Rast P."/>
            <person name="Oberbeckmann S."/>
            <person name="Bunk B."/>
            <person name="Jeske O."/>
            <person name="Meyerdierks A."/>
            <person name="Storesund J.E."/>
            <person name="Kallscheuer N."/>
            <person name="Luecker S."/>
            <person name="Lage O.M."/>
            <person name="Pohl T."/>
            <person name="Merkel B.J."/>
            <person name="Hornburger P."/>
            <person name="Mueller R.-W."/>
            <person name="Bruemmer F."/>
            <person name="Labrenz M."/>
            <person name="Spormann A.M."/>
            <person name="Op den Camp H."/>
            <person name="Overmann J."/>
            <person name="Amann R."/>
            <person name="Jetten M.S.M."/>
            <person name="Mascher T."/>
            <person name="Medema M.H."/>
            <person name="Devos D.P."/>
            <person name="Kaster A.-K."/>
            <person name="Ovreas L."/>
            <person name="Rohde M."/>
            <person name="Galperin M.Y."/>
            <person name="Jogler C."/>
        </authorList>
    </citation>
    <scope>NUCLEOTIDE SEQUENCE [LARGE SCALE GENOMIC DNA]</scope>
    <source>
        <strain evidence="2 3">Pan189</strain>
    </source>
</reference>
<feature type="compositionally biased region" description="Pro residues" evidence="1">
    <location>
        <begin position="37"/>
        <end position="46"/>
    </location>
</feature>
<dbReference type="Proteomes" id="UP000317318">
    <property type="component" value="Chromosome"/>
</dbReference>
<dbReference type="RefSeq" id="WP_145365848.1">
    <property type="nucleotide sequence ID" value="NZ_CP036268.1"/>
</dbReference>
<dbReference type="KEGG" id="svp:Pan189_41340"/>
<name>A0A517R766_9PLAN</name>